<reference evidence="3 4" key="1">
    <citation type="submission" date="2019-01" db="EMBL/GenBank/DDBJ databases">
        <title>Cytophagaceae bacterium strain CAR-16.</title>
        <authorList>
            <person name="Chen W.-M."/>
        </authorList>
    </citation>
    <scope>NUCLEOTIDE SEQUENCE [LARGE SCALE GENOMIC DNA]</scope>
    <source>
        <strain evidence="3 4">CAR-16</strain>
    </source>
</reference>
<evidence type="ECO:0000256" key="1">
    <source>
        <dbReference type="ARBA" id="ARBA00022679"/>
    </source>
</evidence>
<dbReference type="InterPro" id="IPR041698">
    <property type="entry name" value="Methyltransf_25"/>
</dbReference>
<dbReference type="Pfam" id="PF13649">
    <property type="entry name" value="Methyltransf_25"/>
    <property type="match status" value="1"/>
</dbReference>
<dbReference type="OrthoDB" id="9811589at2"/>
<gene>
    <name evidence="3" type="ORF">ESB04_08925</name>
</gene>
<dbReference type="Gene3D" id="2.20.25.110">
    <property type="entry name" value="S-adenosyl-L-methionine-dependent methyltransferases"/>
    <property type="match status" value="1"/>
</dbReference>
<evidence type="ECO:0000313" key="4">
    <source>
        <dbReference type="Proteomes" id="UP000289455"/>
    </source>
</evidence>
<keyword evidence="4" id="KW-1185">Reference proteome</keyword>
<dbReference type="GO" id="GO:0008168">
    <property type="term" value="F:methyltransferase activity"/>
    <property type="evidence" value="ECO:0007669"/>
    <property type="project" value="UniProtKB-KW"/>
</dbReference>
<dbReference type="PANTHER" id="PTHR43861">
    <property type="entry name" value="TRANS-ACONITATE 2-METHYLTRANSFERASE-RELATED"/>
    <property type="match status" value="1"/>
</dbReference>
<dbReference type="InterPro" id="IPR029063">
    <property type="entry name" value="SAM-dependent_MTases_sf"/>
</dbReference>
<sequence length="245" mass="28410">MDVKEWFSTWFDSPYYHILYAQRDEAEAAAFIRSLQQKLKLKKETRVLDVACGKGRHAITLHNFGLDVKAFDLSPSNIEQAQEFASEGLEFFVHDLRKALPDHLKFEVIFNFFTSFGYFDTPQENQQAFHVLSDGLLPEGVLVMDFFNPSYVLSHLIEKESLVRGGISFHIKRWASEGYLFKSIDFEDQGQQYHFEERVELISKNDFIAYAAQAGLHLVDLLGDYKLGSFDEKNSARMIFIWVKK</sequence>
<feature type="domain" description="Methyltransferase" evidence="2">
    <location>
        <begin position="47"/>
        <end position="135"/>
    </location>
</feature>
<comment type="caution">
    <text evidence="3">The sequence shown here is derived from an EMBL/GenBank/DDBJ whole genome shotgun (WGS) entry which is preliminary data.</text>
</comment>
<protein>
    <submittedName>
        <fullName evidence="3">Class I SAM-dependent methyltransferase</fullName>
    </submittedName>
</protein>
<dbReference type="AlphaFoldDB" id="A0A4Q1BYH4"/>
<dbReference type="SUPFAM" id="SSF53335">
    <property type="entry name" value="S-adenosyl-L-methionine-dependent methyltransferases"/>
    <property type="match status" value="1"/>
</dbReference>
<dbReference type="Gene3D" id="3.40.50.150">
    <property type="entry name" value="Vaccinia Virus protein VP39"/>
    <property type="match status" value="1"/>
</dbReference>
<proteinExistence type="predicted"/>
<evidence type="ECO:0000313" key="3">
    <source>
        <dbReference type="EMBL" id="RXK48160.1"/>
    </source>
</evidence>
<name>A0A4Q1BYH4_9BACT</name>
<organism evidence="3 4">
    <name type="scientific">Aquirufa rosea</name>
    <dbReference type="NCBI Taxonomy" id="2509241"/>
    <lineage>
        <taxon>Bacteria</taxon>
        <taxon>Pseudomonadati</taxon>
        <taxon>Bacteroidota</taxon>
        <taxon>Cytophagia</taxon>
        <taxon>Cytophagales</taxon>
        <taxon>Flectobacillaceae</taxon>
        <taxon>Aquirufa</taxon>
    </lineage>
</organism>
<keyword evidence="1 3" id="KW-0808">Transferase</keyword>
<accession>A0A4Q1BYH4</accession>
<dbReference type="Proteomes" id="UP000289455">
    <property type="component" value="Unassembled WGS sequence"/>
</dbReference>
<evidence type="ECO:0000259" key="2">
    <source>
        <dbReference type="Pfam" id="PF13649"/>
    </source>
</evidence>
<dbReference type="GO" id="GO:0032259">
    <property type="term" value="P:methylation"/>
    <property type="evidence" value="ECO:0007669"/>
    <property type="project" value="UniProtKB-KW"/>
</dbReference>
<dbReference type="RefSeq" id="WP_129027395.1">
    <property type="nucleotide sequence ID" value="NZ_SDHY01000005.1"/>
</dbReference>
<keyword evidence="3" id="KW-0489">Methyltransferase</keyword>
<dbReference type="EMBL" id="SDHY01000005">
    <property type="protein sequence ID" value="RXK48160.1"/>
    <property type="molecule type" value="Genomic_DNA"/>
</dbReference>
<dbReference type="CDD" id="cd02440">
    <property type="entry name" value="AdoMet_MTases"/>
    <property type="match status" value="1"/>
</dbReference>